<reference evidence="3 4" key="1">
    <citation type="submission" date="2022-12" db="EMBL/GenBank/DDBJ databases">
        <title>Genomic features and morphological characterization of a novel Knufia sp. strain isolated from spacecraft assembly facility.</title>
        <authorList>
            <person name="Teixeira M."/>
            <person name="Chander A.M."/>
            <person name="Stajich J.E."/>
            <person name="Venkateswaran K."/>
        </authorList>
    </citation>
    <scope>NUCLEOTIDE SEQUENCE [LARGE SCALE GENOMIC DNA]</scope>
    <source>
        <strain evidence="3 4">FJI-L2-BK-P2</strain>
    </source>
</reference>
<evidence type="ECO:0000256" key="1">
    <source>
        <dbReference type="SAM" id="Coils"/>
    </source>
</evidence>
<feature type="coiled-coil region" evidence="1">
    <location>
        <begin position="121"/>
        <end position="184"/>
    </location>
</feature>
<protein>
    <submittedName>
        <fullName evidence="3">Uncharacterized protein</fullName>
    </submittedName>
</protein>
<organism evidence="3 4">
    <name type="scientific">Knufia fluminis</name>
    <dbReference type="NCBI Taxonomy" id="191047"/>
    <lineage>
        <taxon>Eukaryota</taxon>
        <taxon>Fungi</taxon>
        <taxon>Dikarya</taxon>
        <taxon>Ascomycota</taxon>
        <taxon>Pezizomycotina</taxon>
        <taxon>Eurotiomycetes</taxon>
        <taxon>Chaetothyriomycetidae</taxon>
        <taxon>Chaetothyriales</taxon>
        <taxon>Trichomeriaceae</taxon>
        <taxon>Knufia</taxon>
    </lineage>
</organism>
<dbReference type="EMBL" id="JAKLMC020000024">
    <property type="protein sequence ID" value="KAK5950758.1"/>
    <property type="molecule type" value="Genomic_DNA"/>
</dbReference>
<proteinExistence type="predicted"/>
<accession>A0AAN8ERM4</accession>
<dbReference type="AlphaFoldDB" id="A0AAN8ERM4"/>
<evidence type="ECO:0000313" key="3">
    <source>
        <dbReference type="EMBL" id="KAK5950758.1"/>
    </source>
</evidence>
<comment type="caution">
    <text evidence="3">The sequence shown here is derived from an EMBL/GenBank/DDBJ whole genome shotgun (WGS) entry which is preliminary data.</text>
</comment>
<evidence type="ECO:0000313" key="4">
    <source>
        <dbReference type="Proteomes" id="UP001316803"/>
    </source>
</evidence>
<keyword evidence="4" id="KW-1185">Reference proteome</keyword>
<feature type="compositionally biased region" description="Low complexity" evidence="2">
    <location>
        <begin position="356"/>
        <end position="367"/>
    </location>
</feature>
<name>A0AAN8ERM4_9EURO</name>
<gene>
    <name evidence="3" type="ORF">OHC33_008141</name>
</gene>
<sequence length="416" mass="47018">MLTDLKNAFVSALDAYYDAYMEEPSSVSALRRTEINLQGKDRTRAPSNITCAQTSYVDTAIVRSTIPRGSHVSLMRLNNGLDSHSETIIPKGDHDALLELLSLFKYSSEHNKTRKQKLTTLDDMQHRLNILQIDVNNAQHRVSNSSLETKKGMMKTLERHSEVLEAARKRAEDQRAKFLRSEQKLTDIRDAMIDSIALERGVTARLPLHLSRLGRDLLAKDLALSAEATKVISEDVGEIFQALESQRDNDTAEHAQLQKLQQDDLLESLDICRNEMDTSRTIIDNTKKVEHAQNREQSLKQLRLHQEQLINRMRALADELIIRGVPCSLDGEFDDWLEEFGEVDAQAEIKPNVLETSLQSSEQSQTLKNLETRLASTEAEDEGEDDNDIESDASDIVDEISEQRRNSEVGSPRSKA</sequence>
<feature type="region of interest" description="Disordered" evidence="2">
    <location>
        <begin position="356"/>
        <end position="416"/>
    </location>
</feature>
<dbReference type="Proteomes" id="UP001316803">
    <property type="component" value="Unassembled WGS sequence"/>
</dbReference>
<keyword evidence="1" id="KW-0175">Coiled coil</keyword>
<evidence type="ECO:0000256" key="2">
    <source>
        <dbReference type="SAM" id="MobiDB-lite"/>
    </source>
</evidence>
<feature type="compositionally biased region" description="Acidic residues" evidence="2">
    <location>
        <begin position="378"/>
        <end position="400"/>
    </location>
</feature>